<evidence type="ECO:0000313" key="3">
    <source>
        <dbReference type="Proteomes" id="UP000301475"/>
    </source>
</evidence>
<proteinExistence type="predicted"/>
<dbReference type="OrthoDB" id="9816190at2"/>
<sequence>MITLSNLNRSEALRYMGAKALNPDKMTSDIMDEVENELLKVCRPAYTFTEIPKDSPALGGNDIKKVVAESEKVLLIAATLGIYVEKLLRKTQITDMAKAVVVDSMASVAIEQFMDKIEDELKERYKGLYFTNRFSPGYGDYPLEKQREVVKILNTEKKLGLSLSDSLLLNPTKSVTAVIGLNKNEVKGKINCTSKCMKCGNKNCPYRREN</sequence>
<keyword evidence="3" id="KW-1185">Reference proteome</keyword>
<dbReference type="AlphaFoldDB" id="A0A4P8XU64"/>
<organism evidence="2 3">
    <name type="scientific">Ruminococcus bovis</name>
    <dbReference type="NCBI Taxonomy" id="2564099"/>
    <lineage>
        <taxon>Bacteria</taxon>
        <taxon>Bacillati</taxon>
        <taxon>Bacillota</taxon>
        <taxon>Clostridia</taxon>
        <taxon>Eubacteriales</taxon>
        <taxon>Oscillospiraceae</taxon>
        <taxon>Ruminococcus</taxon>
    </lineage>
</organism>
<dbReference type="Proteomes" id="UP000301475">
    <property type="component" value="Chromosome"/>
</dbReference>
<dbReference type="InterPro" id="IPR037010">
    <property type="entry name" value="VitB12-dep_Met_synth_activ_sf"/>
</dbReference>
<dbReference type="SUPFAM" id="SSF56507">
    <property type="entry name" value="Methionine synthase activation domain-like"/>
    <property type="match status" value="1"/>
</dbReference>
<accession>A0A4P8XU64</accession>
<evidence type="ECO:0000259" key="1">
    <source>
        <dbReference type="Pfam" id="PF02965"/>
    </source>
</evidence>
<feature type="domain" description="AdoMet activation" evidence="1">
    <location>
        <begin position="118"/>
        <end position="181"/>
    </location>
</feature>
<dbReference type="Gene3D" id="3.40.109.40">
    <property type="match status" value="1"/>
</dbReference>
<evidence type="ECO:0000313" key="2">
    <source>
        <dbReference type="EMBL" id="QCT06566.1"/>
    </source>
</evidence>
<dbReference type="Pfam" id="PF02965">
    <property type="entry name" value="Met_synt_B12"/>
    <property type="match status" value="1"/>
</dbReference>
<reference evidence="2 3" key="1">
    <citation type="submission" date="2019-04" db="EMBL/GenBank/DDBJ databases">
        <authorList>
            <person name="Embree M."/>
            <person name="Gaffney J.R."/>
        </authorList>
    </citation>
    <scope>NUCLEOTIDE SEQUENCE [LARGE SCALE GENOMIC DNA]</scope>
    <source>
        <strain evidence="2 3">JE7A12</strain>
    </source>
</reference>
<dbReference type="KEGG" id="ruj:E5Z56_03960"/>
<name>A0A4P8XU64_9FIRM</name>
<dbReference type="InterPro" id="IPR004223">
    <property type="entry name" value="VitB12-dep_Met_synth_activ_dom"/>
</dbReference>
<gene>
    <name evidence="2" type="ORF">E5Z56_03960</name>
</gene>
<protein>
    <recommendedName>
        <fullName evidence="1">AdoMet activation domain-containing protein</fullName>
    </recommendedName>
</protein>
<dbReference type="RefSeq" id="WP_138156628.1">
    <property type="nucleotide sequence ID" value="NZ_CP039381.1"/>
</dbReference>
<dbReference type="GO" id="GO:0008705">
    <property type="term" value="F:methionine synthase activity"/>
    <property type="evidence" value="ECO:0007669"/>
    <property type="project" value="InterPro"/>
</dbReference>
<dbReference type="EMBL" id="CP039381">
    <property type="protein sequence ID" value="QCT06566.1"/>
    <property type="molecule type" value="Genomic_DNA"/>
</dbReference>